<evidence type="ECO:0000256" key="1">
    <source>
        <dbReference type="ARBA" id="ARBA00010641"/>
    </source>
</evidence>
<dbReference type="NCBIfam" id="TIGR02937">
    <property type="entry name" value="sigma70-ECF"/>
    <property type="match status" value="1"/>
</dbReference>
<evidence type="ECO:0000256" key="3">
    <source>
        <dbReference type="ARBA" id="ARBA00023082"/>
    </source>
</evidence>
<dbReference type="InterPro" id="IPR039425">
    <property type="entry name" value="RNA_pol_sigma-70-like"/>
</dbReference>
<dbReference type="InterPro" id="IPR013325">
    <property type="entry name" value="RNA_pol_sigma_r2"/>
</dbReference>
<keyword evidence="4" id="KW-0804">Transcription</keyword>
<evidence type="ECO:0000256" key="4">
    <source>
        <dbReference type="ARBA" id="ARBA00023163"/>
    </source>
</evidence>
<keyword evidence="8" id="KW-1185">Reference proteome</keyword>
<evidence type="ECO:0000259" key="6">
    <source>
        <dbReference type="Pfam" id="PF08281"/>
    </source>
</evidence>
<organism evidence="7 8">
    <name type="scientific">Aeoliella straminimaris</name>
    <dbReference type="NCBI Taxonomy" id="2954799"/>
    <lineage>
        <taxon>Bacteria</taxon>
        <taxon>Pseudomonadati</taxon>
        <taxon>Planctomycetota</taxon>
        <taxon>Planctomycetia</taxon>
        <taxon>Pirellulales</taxon>
        <taxon>Lacipirellulaceae</taxon>
        <taxon>Aeoliella</taxon>
    </lineage>
</organism>
<dbReference type="InterPro" id="IPR013324">
    <property type="entry name" value="RNA_pol_sigma_r3/r4-like"/>
</dbReference>
<dbReference type="InterPro" id="IPR013249">
    <property type="entry name" value="RNA_pol_sigma70_r4_t2"/>
</dbReference>
<comment type="caution">
    <text evidence="7">The sequence shown here is derived from an EMBL/GenBank/DDBJ whole genome shotgun (WGS) entry which is preliminary data.</text>
</comment>
<dbReference type="Gene3D" id="1.10.1740.10">
    <property type="match status" value="1"/>
</dbReference>
<dbReference type="InterPro" id="IPR014284">
    <property type="entry name" value="RNA_pol_sigma-70_dom"/>
</dbReference>
<dbReference type="SUPFAM" id="SSF88659">
    <property type="entry name" value="Sigma3 and sigma4 domains of RNA polymerase sigma factors"/>
    <property type="match status" value="1"/>
</dbReference>
<proteinExistence type="inferred from homology"/>
<evidence type="ECO:0000256" key="2">
    <source>
        <dbReference type="ARBA" id="ARBA00023015"/>
    </source>
</evidence>
<dbReference type="NCBIfam" id="TIGR02989">
    <property type="entry name" value="Sig-70_gvs1"/>
    <property type="match status" value="1"/>
</dbReference>
<feature type="domain" description="RNA polymerase sigma-70 region 2" evidence="5">
    <location>
        <begin position="26"/>
        <end position="85"/>
    </location>
</feature>
<name>A0A9X2JIQ6_9BACT</name>
<dbReference type="Pfam" id="PF04542">
    <property type="entry name" value="Sigma70_r2"/>
    <property type="match status" value="1"/>
</dbReference>
<evidence type="ECO:0000313" key="7">
    <source>
        <dbReference type="EMBL" id="MCO6044189.1"/>
    </source>
</evidence>
<dbReference type="SUPFAM" id="SSF88946">
    <property type="entry name" value="Sigma2 domain of RNA polymerase sigma factors"/>
    <property type="match status" value="1"/>
</dbReference>
<accession>A0A9X2JIQ6</accession>
<dbReference type="InterPro" id="IPR014331">
    <property type="entry name" value="RNA_pol_sigma70_ECF_RHOBA"/>
</dbReference>
<comment type="similarity">
    <text evidence="1">Belongs to the sigma-70 factor family. ECF subfamily.</text>
</comment>
<protein>
    <submittedName>
        <fullName evidence="7">Sigma-70 family RNA polymerase sigma factor</fullName>
    </submittedName>
</protein>
<dbReference type="InterPro" id="IPR036388">
    <property type="entry name" value="WH-like_DNA-bd_sf"/>
</dbReference>
<dbReference type="Proteomes" id="UP001155241">
    <property type="component" value="Unassembled WGS sequence"/>
</dbReference>
<feature type="domain" description="RNA polymerase sigma factor 70 region 4 type 2" evidence="6">
    <location>
        <begin position="114"/>
        <end position="165"/>
    </location>
</feature>
<dbReference type="InterPro" id="IPR007627">
    <property type="entry name" value="RNA_pol_sigma70_r2"/>
</dbReference>
<reference evidence="7" key="1">
    <citation type="submission" date="2022-06" db="EMBL/GenBank/DDBJ databases">
        <title>Aeoliella straminimaris, a novel planctomycete from sediments.</title>
        <authorList>
            <person name="Vitorino I.R."/>
            <person name="Lage O.M."/>
        </authorList>
    </citation>
    <scope>NUCLEOTIDE SEQUENCE</scope>
    <source>
        <strain evidence="7">ICT_H6.2</strain>
    </source>
</reference>
<dbReference type="GO" id="GO:0016987">
    <property type="term" value="F:sigma factor activity"/>
    <property type="evidence" value="ECO:0007669"/>
    <property type="project" value="UniProtKB-KW"/>
</dbReference>
<dbReference type="AlphaFoldDB" id="A0A9X2JIQ6"/>
<dbReference type="GO" id="GO:0006352">
    <property type="term" value="P:DNA-templated transcription initiation"/>
    <property type="evidence" value="ECO:0007669"/>
    <property type="project" value="InterPro"/>
</dbReference>
<dbReference type="Pfam" id="PF08281">
    <property type="entry name" value="Sigma70_r4_2"/>
    <property type="match status" value="1"/>
</dbReference>
<dbReference type="PANTHER" id="PTHR43133">
    <property type="entry name" value="RNA POLYMERASE ECF-TYPE SIGMA FACTO"/>
    <property type="match status" value="1"/>
</dbReference>
<dbReference type="PANTHER" id="PTHR43133:SF51">
    <property type="entry name" value="RNA POLYMERASE SIGMA FACTOR"/>
    <property type="match status" value="1"/>
</dbReference>
<keyword evidence="3" id="KW-0731">Sigma factor</keyword>
<dbReference type="Gene3D" id="1.10.10.10">
    <property type="entry name" value="Winged helix-like DNA-binding domain superfamily/Winged helix DNA-binding domain"/>
    <property type="match status" value="1"/>
</dbReference>
<dbReference type="RefSeq" id="WP_252852294.1">
    <property type="nucleotide sequence ID" value="NZ_JAMXLR010000036.1"/>
</dbReference>
<gene>
    <name evidence="7" type="ORF">NG895_09745</name>
</gene>
<keyword evidence="2" id="KW-0805">Transcription regulation</keyword>
<dbReference type="GO" id="GO:0003677">
    <property type="term" value="F:DNA binding"/>
    <property type="evidence" value="ECO:0007669"/>
    <property type="project" value="InterPro"/>
</dbReference>
<dbReference type="EMBL" id="JAMXLR010000036">
    <property type="protein sequence ID" value="MCO6044189.1"/>
    <property type="molecule type" value="Genomic_DNA"/>
</dbReference>
<evidence type="ECO:0000313" key="8">
    <source>
        <dbReference type="Proteomes" id="UP001155241"/>
    </source>
</evidence>
<evidence type="ECO:0000259" key="5">
    <source>
        <dbReference type="Pfam" id="PF04542"/>
    </source>
</evidence>
<sequence>MTDNDAEPPPSRDVFVQSLTNAQLGLLRYITALVGDPEAANNILQNTNLLLWQKADEFEPGTNFDAWATKIAYWQVKAYCRDRGRDRHVFGDTLVAQLSDRVEQMEDIDWTVGLLRKCLKKLQSKDRELIALRYDNDFSVQQLSSRLGKSPSAIKGALLRARRALRACVERQMVQEP</sequence>